<proteinExistence type="predicted"/>
<name>A0ABY7H7E2_9BACT</name>
<dbReference type="RefSeq" id="WP_269037504.1">
    <property type="nucleotide sequence ID" value="NZ_CP114040.1"/>
</dbReference>
<protein>
    <recommendedName>
        <fullName evidence="3">DUF1570 domain-containing protein</fullName>
    </recommendedName>
</protein>
<organism evidence="1 2">
    <name type="scientific">Nannocystis punicea</name>
    <dbReference type="NCBI Taxonomy" id="2995304"/>
    <lineage>
        <taxon>Bacteria</taxon>
        <taxon>Pseudomonadati</taxon>
        <taxon>Myxococcota</taxon>
        <taxon>Polyangia</taxon>
        <taxon>Nannocystales</taxon>
        <taxon>Nannocystaceae</taxon>
        <taxon>Nannocystis</taxon>
    </lineage>
</organism>
<accession>A0ABY7H7E2</accession>
<evidence type="ECO:0000313" key="1">
    <source>
        <dbReference type="EMBL" id="WAS95172.1"/>
    </source>
</evidence>
<dbReference type="Gene3D" id="1.25.40.10">
    <property type="entry name" value="Tetratricopeptide repeat domain"/>
    <property type="match status" value="1"/>
</dbReference>
<gene>
    <name evidence="1" type="ORF">O0S08_03335</name>
</gene>
<evidence type="ECO:0000313" key="2">
    <source>
        <dbReference type="Proteomes" id="UP001164459"/>
    </source>
</evidence>
<dbReference type="InterPro" id="IPR011990">
    <property type="entry name" value="TPR-like_helical_dom_sf"/>
</dbReference>
<reference evidence="1" key="1">
    <citation type="submission" date="2022-11" db="EMBL/GenBank/DDBJ databases">
        <title>Minimal conservation of predation-associated metabolite biosynthetic gene clusters underscores biosynthetic potential of Myxococcota including descriptions for ten novel species: Archangium lansinium sp. nov., Myxococcus landrumus sp. nov., Nannocystis bai.</title>
        <authorList>
            <person name="Ahearne A."/>
            <person name="Stevens C."/>
            <person name="Dowd S."/>
        </authorList>
    </citation>
    <scope>NUCLEOTIDE SEQUENCE</scope>
    <source>
        <strain evidence="1">Fl3</strain>
    </source>
</reference>
<evidence type="ECO:0008006" key="3">
    <source>
        <dbReference type="Google" id="ProtNLM"/>
    </source>
</evidence>
<dbReference type="SUPFAM" id="SSF48452">
    <property type="entry name" value="TPR-like"/>
    <property type="match status" value="1"/>
</dbReference>
<sequence length="534" mass="58781">MVAVDGSDERRRVARVAAWLVGTIACACAPALGRPFTPPEDGGPPWTELTSRHFVVRTDLTETQGQEVVAALEQGYGLLADVAFPFEARPDGRTVVLVTRSREEYELLAPPGTAGFFRRQLDPALPSLHFYGGPTEAAQVTMLHELAHRFTNFYYPGAPRWVHEGLAEYYSTAVLAGGKALFGRHPPGLRFRPGMLWDQQQTAKGAIVWVPTGSVPIVETMIATSPRDFSGRADQPGEEQSEARRVIANYAGAWALVHFLKSTSTYESRFASFLSALGAGESPEQAWQAGFGTVARTELEAEFQRYLNDRTHMVLRTDYVPPAQPPAAARTMTADEVHLLWAAIRPWTDAAALRQARADVGAALAIAPRSADARLWLARLEVAEGKPAEAERNLRLALELRPDDERALLELFRLYDAQLDVGADGQRDFGRTDALLPALQRSATLSLTHNAVAWHLAWERGRLDEALPYASTAVRDFSCFECFDTLAFVMAKKGAFSQAFKMQSIALNTMPDGYFDADVLARWESYRQAATAGK</sequence>
<keyword evidence="2" id="KW-1185">Reference proteome</keyword>
<dbReference type="Proteomes" id="UP001164459">
    <property type="component" value="Chromosome"/>
</dbReference>
<dbReference type="EMBL" id="CP114040">
    <property type="protein sequence ID" value="WAS95172.1"/>
    <property type="molecule type" value="Genomic_DNA"/>
</dbReference>